<accession>A0A2S9SMR3</accession>
<evidence type="ECO:0000313" key="3">
    <source>
        <dbReference type="Proteomes" id="UP000238649"/>
    </source>
</evidence>
<name>A0A2S9SMR3_9BACT</name>
<proteinExistence type="predicted"/>
<dbReference type="CDD" id="cd02440">
    <property type="entry name" value="AdoMet_MTases"/>
    <property type="match status" value="1"/>
</dbReference>
<evidence type="ECO:0000259" key="1">
    <source>
        <dbReference type="Pfam" id="PF08241"/>
    </source>
</evidence>
<dbReference type="RefSeq" id="WP_105912495.1">
    <property type="nucleotide sequence ID" value="NZ_NXGH01000036.1"/>
</dbReference>
<dbReference type="InterPro" id="IPR013216">
    <property type="entry name" value="Methyltransf_11"/>
</dbReference>
<dbReference type="Proteomes" id="UP000238649">
    <property type="component" value="Unassembled WGS sequence"/>
</dbReference>
<protein>
    <recommendedName>
        <fullName evidence="1">Methyltransferase type 11 domain-containing protein</fullName>
    </recommendedName>
</protein>
<dbReference type="PANTHER" id="PTHR43591:SF110">
    <property type="entry name" value="RHODANESE DOMAIN-CONTAINING PROTEIN"/>
    <property type="match status" value="1"/>
</dbReference>
<comment type="caution">
    <text evidence="2">The sequence shown here is derived from an EMBL/GenBank/DDBJ whole genome shotgun (WGS) entry which is preliminary data.</text>
</comment>
<dbReference type="AlphaFoldDB" id="A0A2S9SMR3"/>
<dbReference type="SUPFAM" id="SSF53335">
    <property type="entry name" value="S-adenosyl-L-methionine-dependent methyltransferases"/>
    <property type="match status" value="1"/>
</dbReference>
<dbReference type="GO" id="GO:0008757">
    <property type="term" value="F:S-adenosylmethionine-dependent methyltransferase activity"/>
    <property type="evidence" value="ECO:0007669"/>
    <property type="project" value="InterPro"/>
</dbReference>
<reference evidence="2 3" key="1">
    <citation type="submission" date="2017-09" db="EMBL/GenBank/DDBJ databases">
        <title>Reassesment of A. cryaerophilus.</title>
        <authorList>
            <person name="Perez-Cataluna A."/>
            <person name="Collado L."/>
            <person name="Salgado O."/>
            <person name="Lefinanco V."/>
            <person name="Figueras M.J."/>
        </authorList>
    </citation>
    <scope>NUCLEOTIDE SEQUENCE [LARGE SCALE GENOMIC DNA]</scope>
    <source>
        <strain evidence="2 3">LMG 9871</strain>
    </source>
</reference>
<dbReference type="Pfam" id="PF08241">
    <property type="entry name" value="Methyltransf_11"/>
    <property type="match status" value="1"/>
</dbReference>
<dbReference type="Gene3D" id="3.40.50.150">
    <property type="entry name" value="Vaccinia Virus protein VP39"/>
    <property type="match status" value="1"/>
</dbReference>
<gene>
    <name evidence="2" type="ORF">CJ671_09650</name>
</gene>
<feature type="domain" description="Methyltransferase type 11" evidence="1">
    <location>
        <begin position="43"/>
        <end position="137"/>
    </location>
</feature>
<organism evidence="2 3">
    <name type="scientific">Aliarcobacter cryaerophilus</name>
    <dbReference type="NCBI Taxonomy" id="28198"/>
    <lineage>
        <taxon>Bacteria</taxon>
        <taxon>Pseudomonadati</taxon>
        <taxon>Campylobacterota</taxon>
        <taxon>Epsilonproteobacteria</taxon>
        <taxon>Campylobacterales</taxon>
        <taxon>Arcobacteraceae</taxon>
        <taxon>Aliarcobacter</taxon>
    </lineage>
</organism>
<dbReference type="PANTHER" id="PTHR43591">
    <property type="entry name" value="METHYLTRANSFERASE"/>
    <property type="match status" value="1"/>
</dbReference>
<dbReference type="OrthoDB" id="5522265at2"/>
<sequence length="236" mass="27510">MNNEKPVFSDKHIDEIKVDKENNFFSPVWDEINSKNIKIINLLDVGCGNGLFTMYAKNLFNCKVTGLDGNKYALELAIKNGFNDTSFIKNFDENNFDFDDNSFDFVLCKDLLEHLVKPDFVLGEIYRVLNKGGYALISVPNHFPIAGRLKFLFKNNIDTFNYFPDSKRWNFPHLRFFTHSSLIEMVELYDFDFVLDLSYHFAVAPFGRMIPFKRSLAKNNPNNFSEAFTFLVKKRD</sequence>
<dbReference type="EMBL" id="NXGH01000036">
    <property type="protein sequence ID" value="PRM87877.1"/>
    <property type="molecule type" value="Genomic_DNA"/>
</dbReference>
<dbReference type="InterPro" id="IPR029063">
    <property type="entry name" value="SAM-dependent_MTases_sf"/>
</dbReference>
<evidence type="ECO:0000313" key="2">
    <source>
        <dbReference type="EMBL" id="PRM87877.1"/>
    </source>
</evidence>